<dbReference type="EMBL" id="JBHSRS010000079">
    <property type="protein sequence ID" value="MFC6282570.1"/>
    <property type="molecule type" value="Genomic_DNA"/>
</dbReference>
<keyword evidence="2" id="KW-1185">Reference proteome</keyword>
<dbReference type="Proteomes" id="UP001596270">
    <property type="component" value="Unassembled WGS sequence"/>
</dbReference>
<accession>A0ABW1TZC8</accession>
<gene>
    <name evidence="1" type="ORF">ACFQND_15195</name>
</gene>
<evidence type="ECO:0000313" key="2">
    <source>
        <dbReference type="Proteomes" id="UP001596270"/>
    </source>
</evidence>
<dbReference type="RefSeq" id="WP_371439376.1">
    <property type="nucleotide sequence ID" value="NZ_JBHSRS010000079.1"/>
</dbReference>
<name>A0ABW1TZC8_9BURK</name>
<sequence length="355" mass="39179">MTKKQDIQISTLTALKERHFSALQRFGITDRATELLAVISTEWVQGSKIAAAEFRRDHRRDGHLLRWLEERRFIASDGRSPYIPEFNAFCVMLAARKRIALSLFKDMKLIIGRALDLLHHEPLRTQVRLDEFASQLQTSPYTLPALKLLGTSSLGIYVSTDSGVQLVQFSEETLKGKKLLGYVSAHLEMLTRSGSGIFGPPDNTGQGLNTFSIDKLLLVEDAYEKAGRALSQLNSAPDGAISSAKSALEATLKYIAHTENLEMHGGITIPQLLKLCKPFCGLGSDPSHKMSRSIASLCTEIAEARNILGDSHGKAPGALAPTRAESRFIVGVTLHLSDCLLERYEAHRMTSHKSR</sequence>
<comment type="caution">
    <text evidence="1">The sequence shown here is derived from an EMBL/GenBank/DDBJ whole genome shotgun (WGS) entry which is preliminary data.</text>
</comment>
<evidence type="ECO:0000313" key="1">
    <source>
        <dbReference type="EMBL" id="MFC6282570.1"/>
    </source>
</evidence>
<evidence type="ECO:0008006" key="3">
    <source>
        <dbReference type="Google" id="ProtNLM"/>
    </source>
</evidence>
<proteinExistence type="predicted"/>
<organism evidence="1 2">
    <name type="scientific">Polaromonas aquatica</name>
    <dbReference type="NCBI Taxonomy" id="332657"/>
    <lineage>
        <taxon>Bacteria</taxon>
        <taxon>Pseudomonadati</taxon>
        <taxon>Pseudomonadota</taxon>
        <taxon>Betaproteobacteria</taxon>
        <taxon>Burkholderiales</taxon>
        <taxon>Comamonadaceae</taxon>
        <taxon>Polaromonas</taxon>
    </lineage>
</organism>
<protein>
    <recommendedName>
        <fullName evidence="3">Abortive infection protein-like C-terminal domain-containing protein</fullName>
    </recommendedName>
</protein>
<reference evidence="2" key="1">
    <citation type="journal article" date="2019" name="Int. J. Syst. Evol. Microbiol.">
        <title>The Global Catalogue of Microorganisms (GCM) 10K type strain sequencing project: providing services to taxonomists for standard genome sequencing and annotation.</title>
        <authorList>
            <consortium name="The Broad Institute Genomics Platform"/>
            <consortium name="The Broad Institute Genome Sequencing Center for Infectious Disease"/>
            <person name="Wu L."/>
            <person name="Ma J."/>
        </authorList>
    </citation>
    <scope>NUCLEOTIDE SEQUENCE [LARGE SCALE GENOMIC DNA]</scope>
    <source>
        <strain evidence="2">CCUG 39402</strain>
    </source>
</reference>